<feature type="region of interest" description="Disordered" evidence="5">
    <location>
        <begin position="1"/>
        <end position="129"/>
    </location>
</feature>
<evidence type="ECO:0000256" key="1">
    <source>
        <dbReference type="ARBA" id="ARBA00004123"/>
    </source>
</evidence>
<reference evidence="7" key="1">
    <citation type="submission" date="2023-06" db="EMBL/GenBank/DDBJ databases">
        <title>Survivors Of The Sea: Transcriptome response of Skeletonema marinoi to long-term dormancy.</title>
        <authorList>
            <person name="Pinder M.I.M."/>
            <person name="Kourtchenko O."/>
            <person name="Robertson E.K."/>
            <person name="Larsson T."/>
            <person name="Maumus F."/>
            <person name="Osuna-Cruz C.M."/>
            <person name="Vancaester E."/>
            <person name="Stenow R."/>
            <person name="Vandepoele K."/>
            <person name="Ploug H."/>
            <person name="Bruchert V."/>
            <person name="Godhe A."/>
            <person name="Topel M."/>
        </authorList>
    </citation>
    <scope>NUCLEOTIDE SEQUENCE</scope>
    <source>
        <strain evidence="7">R05AC</strain>
    </source>
</reference>
<feature type="region of interest" description="Disordered" evidence="5">
    <location>
        <begin position="338"/>
        <end position="401"/>
    </location>
</feature>
<feature type="compositionally biased region" description="Basic and acidic residues" evidence="5">
    <location>
        <begin position="301"/>
        <end position="310"/>
    </location>
</feature>
<comment type="subcellular location">
    <subcellularLocation>
        <location evidence="1">Nucleus</location>
    </subcellularLocation>
</comment>
<dbReference type="AlphaFoldDB" id="A0AAD8XZ08"/>
<feature type="compositionally biased region" description="Basic and acidic residues" evidence="5">
    <location>
        <begin position="355"/>
        <end position="381"/>
    </location>
</feature>
<organism evidence="7 8">
    <name type="scientific">Skeletonema marinoi</name>
    <dbReference type="NCBI Taxonomy" id="267567"/>
    <lineage>
        <taxon>Eukaryota</taxon>
        <taxon>Sar</taxon>
        <taxon>Stramenopiles</taxon>
        <taxon>Ochrophyta</taxon>
        <taxon>Bacillariophyta</taxon>
        <taxon>Coscinodiscophyceae</taxon>
        <taxon>Thalassiosirophycidae</taxon>
        <taxon>Thalassiosirales</taxon>
        <taxon>Skeletonemataceae</taxon>
        <taxon>Skeletonema</taxon>
        <taxon>Skeletonema marinoi-dohrnii complex</taxon>
    </lineage>
</organism>
<dbReference type="PANTHER" id="PTHR10015:SF206">
    <property type="entry name" value="HSF-TYPE DNA-BINDING DOMAIN-CONTAINING PROTEIN"/>
    <property type="match status" value="1"/>
</dbReference>
<sequence length="549" mass="59529">MVREHSTDLVTTMSRSTKSKSKADDTANGEKIKPAPAATDDSPITETEGKKKSAGPHPAQKPAPSSGRKKIQSAAMGLMSLMSPKDKSSVDGDGKEEVGQKPQAADAADNDDAPPELPPVHPMALGNSYHPMQQANCAPMESGYGGYGDGPGGSNRILYPPPNMMDMPPFNPLKIPGPSNPSVHGGKSFPEILFEVVSNPNYQDIISWLSHGQGFQIHNKQLFAKRILPDYFDGAKFTSFTRRLKRWSFVRVSRGPELGAYYNKNFVRNQPELVQLMRYRLKEEGDGAARQGFPKNRNGGKKRELPDERDVTSTIGSMRQVHGGILSQVPNQAWTGAAVYGNDGFPQLPKPSQLPKRDTPRKNDGKDKDRGGDRVDAEGNDKLSSPSEAKKSKHEGIMYNHSNFPSNSYGADMQLQRGLMNADMQSGMMISGSGMANYPNNGMSPTYNNEEQPNEMPTQMMMSTSQGKMGMEGNGNYSMAYKMGSNTGQGSYEQMGSLTTGGGNLIPQSWSGMGPGGMQYCMPTGMPQGKMNSATTDTSVMDEARSVQI</sequence>
<dbReference type="PANTHER" id="PTHR10015">
    <property type="entry name" value="HEAT SHOCK TRANSCRIPTION FACTOR"/>
    <property type="match status" value="1"/>
</dbReference>
<dbReference type="InterPro" id="IPR000232">
    <property type="entry name" value="HSF_DNA-bd"/>
</dbReference>
<evidence type="ECO:0000256" key="3">
    <source>
        <dbReference type="ARBA" id="ARBA00023242"/>
    </source>
</evidence>
<dbReference type="GO" id="GO:0003700">
    <property type="term" value="F:DNA-binding transcription factor activity"/>
    <property type="evidence" value="ECO:0007669"/>
    <property type="project" value="InterPro"/>
</dbReference>
<dbReference type="InterPro" id="IPR036390">
    <property type="entry name" value="WH_DNA-bd_sf"/>
</dbReference>
<dbReference type="EMBL" id="JATAAI010000029">
    <property type="protein sequence ID" value="KAK1736337.1"/>
    <property type="molecule type" value="Genomic_DNA"/>
</dbReference>
<proteinExistence type="inferred from homology"/>
<feature type="compositionally biased region" description="Basic and acidic residues" evidence="5">
    <location>
        <begin position="84"/>
        <end position="99"/>
    </location>
</feature>
<evidence type="ECO:0000313" key="8">
    <source>
        <dbReference type="Proteomes" id="UP001224775"/>
    </source>
</evidence>
<dbReference type="FunFam" id="1.10.10.10:FF:000479">
    <property type="entry name" value="Predicted protein"/>
    <property type="match status" value="1"/>
</dbReference>
<evidence type="ECO:0000256" key="4">
    <source>
        <dbReference type="RuleBase" id="RU004020"/>
    </source>
</evidence>
<dbReference type="Pfam" id="PF00447">
    <property type="entry name" value="HSF_DNA-bind"/>
    <property type="match status" value="1"/>
</dbReference>
<accession>A0AAD8XZ08</accession>
<evidence type="ECO:0000256" key="5">
    <source>
        <dbReference type="SAM" id="MobiDB-lite"/>
    </source>
</evidence>
<dbReference type="Proteomes" id="UP001224775">
    <property type="component" value="Unassembled WGS sequence"/>
</dbReference>
<evidence type="ECO:0000259" key="6">
    <source>
        <dbReference type="SMART" id="SM00415"/>
    </source>
</evidence>
<evidence type="ECO:0000256" key="2">
    <source>
        <dbReference type="ARBA" id="ARBA00023125"/>
    </source>
</evidence>
<keyword evidence="3" id="KW-0539">Nucleus</keyword>
<feature type="compositionally biased region" description="Basic and acidic residues" evidence="5">
    <location>
        <begin position="21"/>
        <end position="33"/>
    </location>
</feature>
<name>A0AAD8XZ08_9STRA</name>
<comment type="similarity">
    <text evidence="4">Belongs to the HSF family.</text>
</comment>
<dbReference type="GO" id="GO:0005634">
    <property type="term" value="C:nucleus"/>
    <property type="evidence" value="ECO:0007669"/>
    <property type="project" value="UniProtKB-SubCell"/>
</dbReference>
<dbReference type="SMART" id="SM00415">
    <property type="entry name" value="HSF"/>
    <property type="match status" value="1"/>
</dbReference>
<comment type="caution">
    <text evidence="7">The sequence shown here is derived from an EMBL/GenBank/DDBJ whole genome shotgun (WGS) entry which is preliminary data.</text>
</comment>
<evidence type="ECO:0000313" key="7">
    <source>
        <dbReference type="EMBL" id="KAK1736337.1"/>
    </source>
</evidence>
<dbReference type="InterPro" id="IPR036388">
    <property type="entry name" value="WH-like_DNA-bd_sf"/>
</dbReference>
<keyword evidence="7" id="KW-0346">Stress response</keyword>
<feature type="domain" description="HSF-type DNA-binding" evidence="6">
    <location>
        <begin position="185"/>
        <end position="280"/>
    </location>
</feature>
<dbReference type="GO" id="GO:0043565">
    <property type="term" value="F:sequence-specific DNA binding"/>
    <property type="evidence" value="ECO:0007669"/>
    <property type="project" value="InterPro"/>
</dbReference>
<dbReference type="Gene3D" id="1.10.10.10">
    <property type="entry name" value="Winged helix-like DNA-binding domain superfamily/Winged helix DNA-binding domain"/>
    <property type="match status" value="1"/>
</dbReference>
<feature type="region of interest" description="Disordered" evidence="5">
    <location>
        <begin position="285"/>
        <end position="310"/>
    </location>
</feature>
<keyword evidence="8" id="KW-1185">Reference proteome</keyword>
<protein>
    <submittedName>
        <fullName evidence="7">Heat shock factor family protein</fullName>
    </submittedName>
</protein>
<gene>
    <name evidence="7" type="ORF">QTG54_012937</name>
</gene>
<dbReference type="SUPFAM" id="SSF46785">
    <property type="entry name" value="Winged helix' DNA-binding domain"/>
    <property type="match status" value="1"/>
</dbReference>
<keyword evidence="2" id="KW-0238">DNA-binding</keyword>